<keyword evidence="8" id="KW-1185">Reference proteome</keyword>
<dbReference type="InterPro" id="IPR009056">
    <property type="entry name" value="Cyt_c-like_dom"/>
</dbReference>
<sequence length="166" mass="18156">MRLFTVISVVLLTTLAMVWSALPPQSSLAAAVADPMREASRLVSDWYRINIRQGLVEKTPDYDAASRRFLDADPQRGVALIREHGCGACHRVPGLRDAQGTVGPDLHDFAQQSYVAGVLPNRPGDLTRWLMNPPAHSPATAMPNLGLKRDEARDIAAYLLGSEARE</sequence>
<feature type="signal peptide" evidence="5">
    <location>
        <begin position="1"/>
        <end position="29"/>
    </location>
</feature>
<dbReference type="InterPro" id="IPR036909">
    <property type="entry name" value="Cyt_c-like_dom_sf"/>
</dbReference>
<dbReference type="STRING" id="218672.SAMN04489759_10758"/>
<dbReference type="Gene3D" id="1.10.760.10">
    <property type="entry name" value="Cytochrome c-like domain"/>
    <property type="match status" value="1"/>
</dbReference>
<evidence type="ECO:0000313" key="7">
    <source>
        <dbReference type="EMBL" id="SDG38756.1"/>
    </source>
</evidence>
<organism evidence="7 8">
    <name type="scientific">Sulfitobacter delicatus</name>
    <dbReference type="NCBI Taxonomy" id="218672"/>
    <lineage>
        <taxon>Bacteria</taxon>
        <taxon>Pseudomonadati</taxon>
        <taxon>Pseudomonadota</taxon>
        <taxon>Alphaproteobacteria</taxon>
        <taxon>Rhodobacterales</taxon>
        <taxon>Roseobacteraceae</taxon>
        <taxon>Sulfitobacter</taxon>
    </lineage>
</organism>
<name>A0A1G7TTU4_9RHOB</name>
<reference evidence="8" key="1">
    <citation type="submission" date="2016-10" db="EMBL/GenBank/DDBJ databases">
        <authorList>
            <person name="Varghese N."/>
            <person name="Submissions S."/>
        </authorList>
    </citation>
    <scope>NUCLEOTIDE SEQUENCE [LARGE SCALE GENOMIC DNA]</scope>
    <source>
        <strain evidence="8">DSM 16477</strain>
    </source>
</reference>
<dbReference type="GO" id="GO:0020037">
    <property type="term" value="F:heme binding"/>
    <property type="evidence" value="ECO:0007669"/>
    <property type="project" value="InterPro"/>
</dbReference>
<evidence type="ECO:0000313" key="8">
    <source>
        <dbReference type="Proteomes" id="UP000199399"/>
    </source>
</evidence>
<gene>
    <name evidence="7" type="ORF">SAMN04489759_10758</name>
</gene>
<protein>
    <submittedName>
        <fullName evidence="7">Cytochrome c2</fullName>
    </submittedName>
</protein>
<dbReference type="PROSITE" id="PS51007">
    <property type="entry name" value="CYTC"/>
    <property type="match status" value="1"/>
</dbReference>
<evidence type="ECO:0000259" key="6">
    <source>
        <dbReference type="PROSITE" id="PS51007"/>
    </source>
</evidence>
<evidence type="ECO:0000256" key="1">
    <source>
        <dbReference type="ARBA" id="ARBA00022617"/>
    </source>
</evidence>
<evidence type="ECO:0000256" key="5">
    <source>
        <dbReference type="SAM" id="SignalP"/>
    </source>
</evidence>
<feature type="chain" id="PRO_5011706964" evidence="5">
    <location>
        <begin position="30"/>
        <end position="166"/>
    </location>
</feature>
<dbReference type="GO" id="GO:0009055">
    <property type="term" value="F:electron transfer activity"/>
    <property type="evidence" value="ECO:0007669"/>
    <property type="project" value="InterPro"/>
</dbReference>
<feature type="domain" description="Cytochrome c" evidence="6">
    <location>
        <begin position="72"/>
        <end position="163"/>
    </location>
</feature>
<accession>A0A1G7TTU4</accession>
<dbReference type="SUPFAM" id="SSF46626">
    <property type="entry name" value="Cytochrome c"/>
    <property type="match status" value="1"/>
</dbReference>
<dbReference type="RefSeq" id="WP_208597568.1">
    <property type="nucleotide sequence ID" value="NZ_FNBP01000007.1"/>
</dbReference>
<dbReference type="EMBL" id="FNBP01000007">
    <property type="protein sequence ID" value="SDG38756.1"/>
    <property type="molecule type" value="Genomic_DNA"/>
</dbReference>
<dbReference type="Pfam" id="PF00034">
    <property type="entry name" value="Cytochrom_C"/>
    <property type="match status" value="1"/>
</dbReference>
<evidence type="ECO:0000256" key="3">
    <source>
        <dbReference type="ARBA" id="ARBA00023004"/>
    </source>
</evidence>
<dbReference type="GO" id="GO:0046872">
    <property type="term" value="F:metal ion binding"/>
    <property type="evidence" value="ECO:0007669"/>
    <property type="project" value="UniProtKB-KW"/>
</dbReference>
<keyword evidence="5" id="KW-0732">Signal</keyword>
<proteinExistence type="predicted"/>
<evidence type="ECO:0000256" key="2">
    <source>
        <dbReference type="ARBA" id="ARBA00022723"/>
    </source>
</evidence>
<dbReference type="AlphaFoldDB" id="A0A1G7TTU4"/>
<keyword evidence="1 4" id="KW-0349">Heme</keyword>
<evidence type="ECO:0000256" key="4">
    <source>
        <dbReference type="PROSITE-ProRule" id="PRU00433"/>
    </source>
</evidence>
<keyword evidence="2 4" id="KW-0479">Metal-binding</keyword>
<keyword evidence="3 4" id="KW-0408">Iron</keyword>
<dbReference type="Proteomes" id="UP000199399">
    <property type="component" value="Unassembled WGS sequence"/>
</dbReference>